<protein>
    <recommendedName>
        <fullName evidence="7">RecA family profile 1 domain-containing protein</fullName>
    </recommendedName>
</protein>
<dbReference type="InterPro" id="IPR016467">
    <property type="entry name" value="DNA_recomb/repair_RecA-like"/>
</dbReference>
<dbReference type="SUPFAM" id="SSF52540">
    <property type="entry name" value="P-loop containing nucleoside triphosphate hydrolases"/>
    <property type="match status" value="1"/>
</dbReference>
<evidence type="ECO:0000259" key="7">
    <source>
        <dbReference type="PROSITE" id="PS50162"/>
    </source>
</evidence>
<keyword evidence="2" id="KW-0547">Nucleotide-binding</keyword>
<dbReference type="GO" id="GO:0000722">
    <property type="term" value="P:telomere maintenance via recombination"/>
    <property type="evidence" value="ECO:0007669"/>
    <property type="project" value="TreeGrafter"/>
</dbReference>
<dbReference type="GO" id="GO:0045003">
    <property type="term" value="P:double-strand break repair via synthesis-dependent strand annealing"/>
    <property type="evidence" value="ECO:0007669"/>
    <property type="project" value="TreeGrafter"/>
</dbReference>
<comment type="subcellular location">
    <subcellularLocation>
        <location evidence="1">Nucleus</location>
    </subcellularLocation>
</comment>
<keyword evidence="5" id="KW-0234">DNA repair</keyword>
<dbReference type="PANTHER" id="PTHR46487">
    <property type="entry name" value="DNA REPAIR PROTEIN XRCC3"/>
    <property type="match status" value="1"/>
</dbReference>
<proteinExistence type="predicted"/>
<evidence type="ECO:0000256" key="5">
    <source>
        <dbReference type="ARBA" id="ARBA00023204"/>
    </source>
</evidence>
<dbReference type="GO" id="GO:0140664">
    <property type="term" value="F:ATP-dependent DNA damage sensor activity"/>
    <property type="evidence" value="ECO:0007669"/>
    <property type="project" value="InterPro"/>
</dbReference>
<accession>A0A077WH29</accession>
<keyword evidence="4" id="KW-0067">ATP-binding</keyword>
<dbReference type="PIRSF" id="PIRSF005856">
    <property type="entry name" value="Rad51"/>
    <property type="match status" value="1"/>
</dbReference>
<dbReference type="InterPro" id="IPR047348">
    <property type="entry name" value="XRCC3-like_C"/>
</dbReference>
<dbReference type="GO" id="GO:0005524">
    <property type="term" value="F:ATP binding"/>
    <property type="evidence" value="ECO:0007669"/>
    <property type="project" value="UniProtKB-KW"/>
</dbReference>
<dbReference type="GO" id="GO:0071140">
    <property type="term" value="P:resolution of mitotic recombination intermediates"/>
    <property type="evidence" value="ECO:0007669"/>
    <property type="project" value="TreeGrafter"/>
</dbReference>
<dbReference type="GO" id="GO:0061982">
    <property type="term" value="P:meiosis I cell cycle process"/>
    <property type="evidence" value="ECO:0007669"/>
    <property type="project" value="UniProtKB-ARBA"/>
</dbReference>
<dbReference type="GO" id="GO:0000400">
    <property type="term" value="F:four-way junction DNA binding"/>
    <property type="evidence" value="ECO:0007669"/>
    <property type="project" value="TreeGrafter"/>
</dbReference>
<dbReference type="PANTHER" id="PTHR46487:SF1">
    <property type="entry name" value="DNA REPAIR PROTEIN XRCC3"/>
    <property type="match status" value="1"/>
</dbReference>
<reference evidence="8" key="1">
    <citation type="journal article" date="2014" name="Genome Announc.">
        <title>De novo whole-genome sequence and genome annotation of Lichtheimia ramosa.</title>
        <authorList>
            <person name="Linde J."/>
            <person name="Schwartze V."/>
            <person name="Binder U."/>
            <person name="Lass-Florl C."/>
            <person name="Voigt K."/>
            <person name="Horn F."/>
        </authorList>
    </citation>
    <scope>NUCLEOTIDE SEQUENCE</scope>
    <source>
        <strain evidence="8">JMRC FSU:6197</strain>
    </source>
</reference>
<dbReference type="Gene3D" id="3.40.50.300">
    <property type="entry name" value="P-loop containing nucleotide triphosphate hydrolases"/>
    <property type="match status" value="1"/>
</dbReference>
<feature type="domain" description="RecA family profile 1" evidence="7">
    <location>
        <begin position="68"/>
        <end position="242"/>
    </location>
</feature>
<evidence type="ECO:0000256" key="4">
    <source>
        <dbReference type="ARBA" id="ARBA00022840"/>
    </source>
</evidence>
<evidence type="ECO:0000256" key="6">
    <source>
        <dbReference type="ARBA" id="ARBA00023242"/>
    </source>
</evidence>
<dbReference type="Pfam" id="PF08423">
    <property type="entry name" value="Rad51"/>
    <property type="match status" value="1"/>
</dbReference>
<dbReference type="GO" id="GO:0005657">
    <property type="term" value="C:replication fork"/>
    <property type="evidence" value="ECO:0007669"/>
    <property type="project" value="TreeGrafter"/>
</dbReference>
<evidence type="ECO:0000313" key="8">
    <source>
        <dbReference type="EMBL" id="CDS05952.1"/>
    </source>
</evidence>
<dbReference type="EMBL" id="LK023318">
    <property type="protein sequence ID" value="CDS05952.1"/>
    <property type="molecule type" value="Genomic_DNA"/>
</dbReference>
<evidence type="ECO:0000256" key="3">
    <source>
        <dbReference type="ARBA" id="ARBA00022763"/>
    </source>
</evidence>
<dbReference type="InterPro" id="IPR027417">
    <property type="entry name" value="P-loop_NTPase"/>
</dbReference>
<evidence type="ECO:0000256" key="1">
    <source>
        <dbReference type="ARBA" id="ARBA00004123"/>
    </source>
</evidence>
<dbReference type="InterPro" id="IPR020588">
    <property type="entry name" value="RecA_ATP-bd"/>
</dbReference>
<dbReference type="CDD" id="cd19491">
    <property type="entry name" value="XRCC3"/>
    <property type="match status" value="1"/>
</dbReference>
<dbReference type="PROSITE" id="PS50162">
    <property type="entry name" value="RECA_2"/>
    <property type="match status" value="1"/>
</dbReference>
<dbReference type="GO" id="GO:0090656">
    <property type="term" value="P:t-circle formation"/>
    <property type="evidence" value="ECO:0007669"/>
    <property type="project" value="TreeGrafter"/>
</dbReference>
<gene>
    <name evidence="8" type="ORF">LRAMOSA08480</name>
</gene>
<sequence length="350" mass="38736">MNDIADRLGCLSKLEHAGLDSAYDVVARSTTDLHSVIRNASHVNEIVDAAAKEVYPWRSRIKTAQSLSTDCVSTGDATMDRILGGCGIPLGSLTEIVGESASGKTQLALQLCLAVQDPSQLHGEAVYLHSEGRFPSTRLDQLATSFAQRYDILPEQLEKAIHTMRLTDRENQYQALVYQLPALLTRRRNKVRVVVIDSISAIYRGEQDKNQFERMAEVCDLGLRLKRIASQYQVAIVAINQVSDVFTQNKDKSALPPELVDQWIDFRLESSSSSSPAVPIAMFWQSLTKKPVLGMSWSNAVSTRIRLARSSISTSGSTRRALFVEFSPTASRSGCEISIDMDGVKAKEWR</sequence>
<name>A0A077WH29_9FUNG</name>
<keyword evidence="3" id="KW-0227">DNA damage</keyword>
<dbReference type="GO" id="GO:0033065">
    <property type="term" value="C:Rad51C-XRCC3 complex"/>
    <property type="evidence" value="ECO:0007669"/>
    <property type="project" value="TreeGrafter"/>
</dbReference>
<organism evidence="8">
    <name type="scientific">Lichtheimia ramosa</name>
    <dbReference type="NCBI Taxonomy" id="688394"/>
    <lineage>
        <taxon>Eukaryota</taxon>
        <taxon>Fungi</taxon>
        <taxon>Fungi incertae sedis</taxon>
        <taxon>Mucoromycota</taxon>
        <taxon>Mucoromycotina</taxon>
        <taxon>Mucoromycetes</taxon>
        <taxon>Mucorales</taxon>
        <taxon>Lichtheimiaceae</taxon>
        <taxon>Lichtheimia</taxon>
    </lineage>
</organism>
<dbReference type="OrthoDB" id="1861185at2759"/>
<dbReference type="InterPro" id="IPR013632">
    <property type="entry name" value="Rad51_C"/>
</dbReference>
<dbReference type="AlphaFoldDB" id="A0A077WH29"/>
<evidence type="ECO:0000256" key="2">
    <source>
        <dbReference type="ARBA" id="ARBA00022741"/>
    </source>
</evidence>
<keyword evidence="6" id="KW-0539">Nucleus</keyword>